<dbReference type="AlphaFoldDB" id="A0AA39YZY0"/>
<evidence type="ECO:0000256" key="6">
    <source>
        <dbReference type="ARBA" id="ARBA00022741"/>
    </source>
</evidence>
<keyword evidence="6 9" id="KW-0547">Nucleotide-binding</keyword>
<accession>A0AA39YZY0</accession>
<dbReference type="PANTHER" id="PTHR14456:SF2">
    <property type="entry name" value="INOSITOL-PENTAKISPHOSPHATE 2-KINASE"/>
    <property type="match status" value="1"/>
</dbReference>
<sequence>MSQSAGFSSDHIPDISDYSPEKWTIKFVNEGAANLVFEVRLPPSPPSTTGSHRNGHSDIFQGKLLRVPKAGAKTFPYPELQQYWDSTITPLFPPENLVQHQLVKLGQSPSKVISLLDDLLIKEEPGRRKDFRGTRVLPNAQYGMLIEDMRSRNPSDLFVEFKPKWLSPSPSQRTRCRNCAREAYRDHLDPSHHKAHRLGILCPLDFVACQSNPGSLDNVLKHIAPTSASPTQRDQLTNWLKTNGLLPLLQQAQAKYDPSLGVNLELAMTLRDCSLFLRISSLGDGTGQPRIEAKLADLDKKNAAKKKHHWEELERNLVEGGFYEGKETPREETNCLLERIKRN</sequence>
<comment type="similarity">
    <text evidence="2">Belongs to the IPK1 type 1 family.</text>
</comment>
<dbReference type="InterPro" id="IPR009286">
    <property type="entry name" value="Ins_P5_2-kin"/>
</dbReference>
<evidence type="ECO:0000256" key="1">
    <source>
        <dbReference type="ARBA" id="ARBA00003979"/>
    </source>
</evidence>
<organism evidence="10 11">
    <name type="scientific">Cercophora samala</name>
    <dbReference type="NCBI Taxonomy" id="330535"/>
    <lineage>
        <taxon>Eukaryota</taxon>
        <taxon>Fungi</taxon>
        <taxon>Dikarya</taxon>
        <taxon>Ascomycota</taxon>
        <taxon>Pezizomycotina</taxon>
        <taxon>Sordariomycetes</taxon>
        <taxon>Sordariomycetidae</taxon>
        <taxon>Sordariales</taxon>
        <taxon>Lasiosphaeriaceae</taxon>
        <taxon>Cercophora</taxon>
    </lineage>
</organism>
<comment type="catalytic activity">
    <reaction evidence="9">
        <text>1D-myo-inositol 1,3,4,5,6-pentakisphosphate + ATP = 1D-myo-inositol hexakisphosphate + ADP + H(+)</text>
        <dbReference type="Rhea" id="RHEA:20313"/>
        <dbReference type="ChEBI" id="CHEBI:15378"/>
        <dbReference type="ChEBI" id="CHEBI:30616"/>
        <dbReference type="ChEBI" id="CHEBI:57733"/>
        <dbReference type="ChEBI" id="CHEBI:58130"/>
        <dbReference type="ChEBI" id="CHEBI:456216"/>
        <dbReference type="EC" id="2.7.1.158"/>
    </reaction>
</comment>
<protein>
    <recommendedName>
        <fullName evidence="4 9">Inositol-pentakisphosphate 2-kinase</fullName>
        <ecNumber evidence="3 9">2.7.1.158</ecNumber>
    </recommendedName>
</protein>
<comment type="function">
    <text evidence="1">Has kinase activity and phosphorylates inositol-1,3,4,5,6-pentakisphosphate (Ins(1,3,4,5,6)P5) to produce 1,2,3,4,5,6-hexakisphosphate (InsP6), also known as phytate.</text>
</comment>
<evidence type="ECO:0000313" key="11">
    <source>
        <dbReference type="Proteomes" id="UP001174997"/>
    </source>
</evidence>
<keyword evidence="8 9" id="KW-0067">ATP-binding</keyword>
<comment type="domain">
    <text evidence="9">The EXKPK motif is conserved in inositol-pentakisphosphate 2-kinases of both family 1 and 2.</text>
</comment>
<evidence type="ECO:0000256" key="2">
    <source>
        <dbReference type="ARBA" id="ARBA00008305"/>
    </source>
</evidence>
<gene>
    <name evidence="10" type="ORF">QBC41DRAFT_36733</name>
</gene>
<dbReference type="GO" id="GO:0035299">
    <property type="term" value="F:inositol-1,3,4,5,6-pentakisphosphate 2-kinase activity"/>
    <property type="evidence" value="ECO:0007669"/>
    <property type="project" value="UniProtKB-EC"/>
</dbReference>
<keyword evidence="11" id="KW-1185">Reference proteome</keyword>
<dbReference type="Pfam" id="PF06090">
    <property type="entry name" value="Ins_P5_2-kin"/>
    <property type="match status" value="2"/>
</dbReference>
<name>A0AA39YZY0_9PEZI</name>
<keyword evidence="7 9" id="KW-0418">Kinase</keyword>
<dbReference type="Proteomes" id="UP001174997">
    <property type="component" value="Unassembled WGS sequence"/>
</dbReference>
<evidence type="ECO:0000256" key="7">
    <source>
        <dbReference type="ARBA" id="ARBA00022777"/>
    </source>
</evidence>
<evidence type="ECO:0000256" key="4">
    <source>
        <dbReference type="ARBA" id="ARBA00014846"/>
    </source>
</evidence>
<dbReference type="PANTHER" id="PTHR14456">
    <property type="entry name" value="INOSITOL POLYPHOSPHATE KINASE 1"/>
    <property type="match status" value="1"/>
</dbReference>
<comment type="function">
    <text evidence="9">Phosphorylates Ins(1,3,4,5,6)P5 at position 2 to form Ins(1,2,3,4,5,6)P6 (InsP6 or phytate).</text>
</comment>
<evidence type="ECO:0000256" key="3">
    <source>
        <dbReference type="ARBA" id="ARBA00012023"/>
    </source>
</evidence>
<reference evidence="10" key="1">
    <citation type="submission" date="2023-06" db="EMBL/GenBank/DDBJ databases">
        <title>Genome-scale phylogeny and comparative genomics of the fungal order Sordariales.</title>
        <authorList>
            <consortium name="Lawrence Berkeley National Laboratory"/>
            <person name="Hensen N."/>
            <person name="Bonometti L."/>
            <person name="Westerberg I."/>
            <person name="Brannstrom I.O."/>
            <person name="Guillou S."/>
            <person name="Cros-Aarteil S."/>
            <person name="Calhoun S."/>
            <person name="Haridas S."/>
            <person name="Kuo A."/>
            <person name="Mondo S."/>
            <person name="Pangilinan J."/>
            <person name="Riley R."/>
            <person name="Labutti K."/>
            <person name="Andreopoulos B."/>
            <person name="Lipzen A."/>
            <person name="Chen C."/>
            <person name="Yanf M."/>
            <person name="Daum C."/>
            <person name="Ng V."/>
            <person name="Clum A."/>
            <person name="Steindorff A."/>
            <person name="Ohm R."/>
            <person name="Martin F."/>
            <person name="Silar P."/>
            <person name="Natvig D."/>
            <person name="Lalanne C."/>
            <person name="Gautier V."/>
            <person name="Ament-Velasquez S.L."/>
            <person name="Kruys A."/>
            <person name="Hutchinson M.I."/>
            <person name="Powell A.J."/>
            <person name="Barry K."/>
            <person name="Miller A.N."/>
            <person name="Grigoriev I.V."/>
            <person name="Debuchy R."/>
            <person name="Gladieux P."/>
            <person name="Thoren M.H."/>
            <person name="Johannesson H."/>
        </authorList>
    </citation>
    <scope>NUCLEOTIDE SEQUENCE</scope>
    <source>
        <strain evidence="10">CBS 307.81</strain>
    </source>
</reference>
<dbReference type="GO" id="GO:0005634">
    <property type="term" value="C:nucleus"/>
    <property type="evidence" value="ECO:0007669"/>
    <property type="project" value="TreeGrafter"/>
</dbReference>
<dbReference type="EC" id="2.7.1.158" evidence="3 9"/>
<evidence type="ECO:0000256" key="8">
    <source>
        <dbReference type="ARBA" id="ARBA00022840"/>
    </source>
</evidence>
<evidence type="ECO:0000313" key="10">
    <source>
        <dbReference type="EMBL" id="KAK0661256.1"/>
    </source>
</evidence>
<keyword evidence="5 9" id="KW-0808">Transferase</keyword>
<dbReference type="GO" id="GO:0005524">
    <property type="term" value="F:ATP binding"/>
    <property type="evidence" value="ECO:0007669"/>
    <property type="project" value="UniProtKB-KW"/>
</dbReference>
<comment type="caution">
    <text evidence="10">The sequence shown here is derived from an EMBL/GenBank/DDBJ whole genome shotgun (WGS) entry which is preliminary data.</text>
</comment>
<dbReference type="EMBL" id="JAULSY010000153">
    <property type="protein sequence ID" value="KAK0661256.1"/>
    <property type="molecule type" value="Genomic_DNA"/>
</dbReference>
<evidence type="ECO:0000256" key="5">
    <source>
        <dbReference type="ARBA" id="ARBA00022679"/>
    </source>
</evidence>
<evidence type="ECO:0000256" key="9">
    <source>
        <dbReference type="RuleBase" id="RU364126"/>
    </source>
</evidence>
<proteinExistence type="inferred from homology"/>
<dbReference type="GO" id="GO:0032958">
    <property type="term" value="P:inositol phosphate biosynthetic process"/>
    <property type="evidence" value="ECO:0007669"/>
    <property type="project" value="TreeGrafter"/>
</dbReference>